<dbReference type="GO" id="GO:0003677">
    <property type="term" value="F:DNA binding"/>
    <property type="evidence" value="ECO:0007669"/>
    <property type="project" value="InterPro"/>
</dbReference>
<dbReference type="InterPro" id="IPR007219">
    <property type="entry name" value="XnlR_reg_dom"/>
</dbReference>
<evidence type="ECO:0000259" key="4">
    <source>
        <dbReference type="PROSITE" id="PS50048"/>
    </source>
</evidence>
<dbReference type="InterPro" id="IPR053187">
    <property type="entry name" value="Notoamide_regulator"/>
</dbReference>
<gene>
    <name evidence="5" type="ORF">CONLIGDRAFT_387874</name>
</gene>
<dbReference type="InterPro" id="IPR036864">
    <property type="entry name" value="Zn2-C6_fun-type_DNA-bd_sf"/>
</dbReference>
<dbReference type="GO" id="GO:0006351">
    <property type="term" value="P:DNA-templated transcription"/>
    <property type="evidence" value="ECO:0007669"/>
    <property type="project" value="InterPro"/>
</dbReference>
<dbReference type="SUPFAM" id="SSF57701">
    <property type="entry name" value="Zn2/Cys6 DNA-binding domain"/>
    <property type="match status" value="1"/>
</dbReference>
<dbReference type="InterPro" id="IPR001138">
    <property type="entry name" value="Zn2Cys6_DnaBD"/>
</dbReference>
<protein>
    <recommendedName>
        <fullName evidence="4">Zn(2)-C6 fungal-type domain-containing protein</fullName>
    </recommendedName>
</protein>
<dbReference type="Proteomes" id="UP000182658">
    <property type="component" value="Unassembled WGS sequence"/>
</dbReference>
<evidence type="ECO:0000313" key="5">
    <source>
        <dbReference type="EMBL" id="OIW28590.1"/>
    </source>
</evidence>
<dbReference type="PANTHER" id="PTHR47256">
    <property type="entry name" value="ZN(II)2CYS6 TRANSCRIPTION FACTOR (EUROFUNG)-RELATED"/>
    <property type="match status" value="1"/>
</dbReference>
<dbReference type="STRING" id="1408157.A0A1J7IM89"/>
<dbReference type="PANTHER" id="PTHR47256:SF1">
    <property type="entry name" value="ZN(II)2CYS6 TRANSCRIPTION FACTOR (EUROFUNG)"/>
    <property type="match status" value="1"/>
</dbReference>
<dbReference type="Pfam" id="PF00172">
    <property type="entry name" value="Zn_clus"/>
    <property type="match status" value="1"/>
</dbReference>
<feature type="domain" description="Zn(2)-C6 fungal-type" evidence="4">
    <location>
        <begin position="85"/>
        <end position="115"/>
    </location>
</feature>
<reference evidence="5 6" key="1">
    <citation type="submission" date="2016-10" db="EMBL/GenBank/DDBJ databases">
        <title>Draft genome sequence of Coniochaeta ligniaria NRRL30616, a lignocellulolytic fungus for bioabatement of inhibitors in plant biomass hydrolysates.</title>
        <authorList>
            <consortium name="DOE Joint Genome Institute"/>
            <person name="Jimenez D.J."/>
            <person name="Hector R.E."/>
            <person name="Riley R."/>
            <person name="Sun H."/>
            <person name="Grigoriev I.V."/>
            <person name="Van Elsas J.D."/>
            <person name="Nichols N.N."/>
        </authorList>
    </citation>
    <scope>NUCLEOTIDE SEQUENCE [LARGE SCALE GENOMIC DNA]</scope>
    <source>
        <strain evidence="5 6">NRRL 30616</strain>
    </source>
</reference>
<evidence type="ECO:0000256" key="2">
    <source>
        <dbReference type="ARBA" id="ARBA00023242"/>
    </source>
</evidence>
<keyword evidence="6" id="KW-1185">Reference proteome</keyword>
<evidence type="ECO:0000256" key="3">
    <source>
        <dbReference type="SAM" id="MobiDB-lite"/>
    </source>
</evidence>
<dbReference type="CDD" id="cd12148">
    <property type="entry name" value="fungal_TF_MHR"/>
    <property type="match status" value="1"/>
</dbReference>
<dbReference type="Pfam" id="PF04082">
    <property type="entry name" value="Fungal_trans"/>
    <property type="match status" value="1"/>
</dbReference>
<dbReference type="PROSITE" id="PS00463">
    <property type="entry name" value="ZN2_CY6_FUNGAL_1"/>
    <property type="match status" value="1"/>
</dbReference>
<keyword evidence="2" id="KW-0539">Nucleus</keyword>
<organism evidence="5 6">
    <name type="scientific">Coniochaeta ligniaria NRRL 30616</name>
    <dbReference type="NCBI Taxonomy" id="1408157"/>
    <lineage>
        <taxon>Eukaryota</taxon>
        <taxon>Fungi</taxon>
        <taxon>Dikarya</taxon>
        <taxon>Ascomycota</taxon>
        <taxon>Pezizomycotina</taxon>
        <taxon>Sordariomycetes</taxon>
        <taxon>Sordariomycetidae</taxon>
        <taxon>Coniochaetales</taxon>
        <taxon>Coniochaetaceae</taxon>
        <taxon>Coniochaeta</taxon>
    </lineage>
</organism>
<dbReference type="EMBL" id="KV875098">
    <property type="protein sequence ID" value="OIW28590.1"/>
    <property type="molecule type" value="Genomic_DNA"/>
</dbReference>
<evidence type="ECO:0000256" key="1">
    <source>
        <dbReference type="ARBA" id="ARBA00022723"/>
    </source>
</evidence>
<dbReference type="GO" id="GO:0008270">
    <property type="term" value="F:zinc ion binding"/>
    <property type="evidence" value="ECO:0007669"/>
    <property type="project" value="InterPro"/>
</dbReference>
<proteinExistence type="predicted"/>
<feature type="compositionally biased region" description="Basic and acidic residues" evidence="3">
    <location>
        <begin position="28"/>
        <end position="44"/>
    </location>
</feature>
<dbReference type="InParanoid" id="A0A1J7IM89"/>
<dbReference type="Gene3D" id="4.10.240.10">
    <property type="entry name" value="Zn(2)-C6 fungal-type DNA-binding domain"/>
    <property type="match status" value="1"/>
</dbReference>
<dbReference type="AlphaFoldDB" id="A0A1J7IM89"/>
<dbReference type="SMART" id="SM00066">
    <property type="entry name" value="GAL4"/>
    <property type="match status" value="1"/>
</dbReference>
<name>A0A1J7IM89_9PEZI</name>
<keyword evidence="1" id="KW-0479">Metal-binding</keyword>
<accession>A0A1J7IM89</accession>
<sequence length="704" mass="77076">MSNKDGEDSDGSRALSGGPPDADAALLHMDRDHQRLEPPPDKHQQQATKRYQTLLPAVGSSPIPRSLSSDPNRKLPPKRKLVLVACARCRQKKEKCDGERPSCGRCIAKSAECQYEVDDAKISRTSALKRKCDTFQDENERLRELFGLLRQKSKPEAQDILSRIRSSEDPLAVWRSIKDAELLLPRSPSASGSGAIRDPRLEKIDAEALADSHVKVKARPWTAVAGDGIVSDLVSSFFAWDNGFRFSFVDKDCFLEDMALGAPEKARYCSPFLVNAMCAFRCYTSARAKAFSAISGEDLTTRFAAEAKRLLALERGRSSLPTAQGLVLLFMTTVFDGSDRVGVMYRLMSAQMLQQLNLEAEFDALEGDPLKNNEKRALSKALWGHFIFEKYLLPAHPDMVGYTYLQPSLTSPPRTSRAWLEAEQDNHNYGLSENTDLLGKKASGEAGSPPALASGALDAASEVAKLLYESMTYNSTYGVIPGSLKDLELRRGLYSAVLSLTDSLPTELRSGSNFTPQTCLLSVLLNEVAISILRPLHRDTVFGHQAELARDLFIHHCQATVDLLDQYVRTWPLVEYTYAVVCCTNNVALALVPALDDSRTHDTFTRACKIIDASARDFPISTHVLQGIQALAWAVKVKIPAGAAAACLENAANDAFLGEQELRDLPVALRIPYLDAAGNVAAATAQGAELGVLLARWSAMSLGE</sequence>
<dbReference type="GO" id="GO:0000981">
    <property type="term" value="F:DNA-binding transcription factor activity, RNA polymerase II-specific"/>
    <property type="evidence" value="ECO:0007669"/>
    <property type="project" value="InterPro"/>
</dbReference>
<feature type="region of interest" description="Disordered" evidence="3">
    <location>
        <begin position="1"/>
        <end position="51"/>
    </location>
</feature>
<dbReference type="OrthoDB" id="2943660at2759"/>
<dbReference type="PROSITE" id="PS50048">
    <property type="entry name" value="ZN2_CY6_FUNGAL_2"/>
    <property type="match status" value="1"/>
</dbReference>
<evidence type="ECO:0000313" key="6">
    <source>
        <dbReference type="Proteomes" id="UP000182658"/>
    </source>
</evidence>
<dbReference type="CDD" id="cd00067">
    <property type="entry name" value="GAL4"/>
    <property type="match status" value="1"/>
</dbReference>